<protein>
    <submittedName>
        <fullName evidence="1">Uncharacterized protein</fullName>
    </submittedName>
</protein>
<dbReference type="EMBL" id="JADGKB010000027">
    <property type="protein sequence ID" value="KAJ3258463.1"/>
    <property type="molecule type" value="Genomic_DNA"/>
</dbReference>
<comment type="caution">
    <text evidence="1">The sequence shown here is derived from an EMBL/GenBank/DDBJ whole genome shotgun (WGS) entry which is preliminary data.</text>
</comment>
<keyword evidence="2" id="KW-1185">Reference proteome</keyword>
<dbReference type="SUPFAM" id="SSF52047">
    <property type="entry name" value="RNI-like"/>
    <property type="match status" value="1"/>
</dbReference>
<dbReference type="Gene3D" id="3.80.10.10">
    <property type="entry name" value="Ribonuclease Inhibitor"/>
    <property type="match status" value="1"/>
</dbReference>
<dbReference type="PANTHER" id="PTHR47679">
    <property type="entry name" value="PROTEIN TORNADO 1"/>
    <property type="match status" value="1"/>
</dbReference>
<sequence>MENDILATVIEYCKNLGGKEKELLLQETISLDKVSGQNHLQELLRQASTMDTLYLNEKLNPKYLGVLKIILKESNSLERLIIDGSFNSFKLIEFIFTNCKMLAVFDIINLSGHPTFGICGINWGLGTMVKLEIHACELHQMYDGKSAFHVLCNGLKGNEYISELCITHCFLSDVHCNDMVELLSTTKCVSALVIYGNNFQAESVKAICSAIQYSNTIRKLDLSQKHMDTQSLAYLFKFVEEYQNLEGLALFEVNIEDEAMELLVSMLEKCKLTSLNCLGSKASINGFHLLTQTIARHDYLEEVDLTDIDTGDDYLQCKYVGEMIRTNKTIYKLVFENFDTLYIDEIINGLKENYYLSGINQEDEDNEDIYLIKYTERNKMIQNKAALDFIRAARGLIITPIPNDLKLFICNYLAVACMIPKSKQKLLVSTLLSVGSIGLLVGEEEFSRELLFEACARYQNEIKQV</sequence>
<accession>A0AAD5UK70</accession>
<name>A0AAD5UK70_9FUNG</name>
<evidence type="ECO:0000313" key="2">
    <source>
        <dbReference type="Proteomes" id="UP001210925"/>
    </source>
</evidence>
<reference evidence="1" key="1">
    <citation type="submission" date="2020-05" db="EMBL/GenBank/DDBJ databases">
        <title>Phylogenomic resolution of chytrid fungi.</title>
        <authorList>
            <person name="Stajich J.E."/>
            <person name="Amses K."/>
            <person name="Simmons R."/>
            <person name="Seto K."/>
            <person name="Myers J."/>
            <person name="Bonds A."/>
            <person name="Quandt C.A."/>
            <person name="Barry K."/>
            <person name="Liu P."/>
            <person name="Grigoriev I."/>
            <person name="Longcore J.E."/>
            <person name="James T.Y."/>
        </authorList>
    </citation>
    <scope>NUCLEOTIDE SEQUENCE</scope>
    <source>
        <strain evidence="1">PLAUS21</strain>
    </source>
</reference>
<dbReference type="PANTHER" id="PTHR47679:SF2">
    <property type="entry name" value="C-TERMINAL OF ROC (COR) DOMAIN-CONTAINING PROTEIN"/>
    <property type="match status" value="1"/>
</dbReference>
<organism evidence="1 2">
    <name type="scientific">Boothiomyces macroporosus</name>
    <dbReference type="NCBI Taxonomy" id="261099"/>
    <lineage>
        <taxon>Eukaryota</taxon>
        <taxon>Fungi</taxon>
        <taxon>Fungi incertae sedis</taxon>
        <taxon>Chytridiomycota</taxon>
        <taxon>Chytridiomycota incertae sedis</taxon>
        <taxon>Chytridiomycetes</taxon>
        <taxon>Rhizophydiales</taxon>
        <taxon>Terramycetaceae</taxon>
        <taxon>Boothiomyces</taxon>
    </lineage>
</organism>
<dbReference type="Proteomes" id="UP001210925">
    <property type="component" value="Unassembled WGS sequence"/>
</dbReference>
<proteinExistence type="predicted"/>
<dbReference type="AlphaFoldDB" id="A0AAD5UK70"/>
<dbReference type="InterPro" id="IPR032675">
    <property type="entry name" value="LRR_dom_sf"/>
</dbReference>
<evidence type="ECO:0000313" key="1">
    <source>
        <dbReference type="EMBL" id="KAJ3258463.1"/>
    </source>
</evidence>
<gene>
    <name evidence="1" type="ORF">HK103_003585</name>
</gene>